<evidence type="ECO:0000256" key="2">
    <source>
        <dbReference type="ARBA" id="ARBA00022786"/>
    </source>
</evidence>
<dbReference type="eggNOG" id="ENOG502QQ0D">
    <property type="taxonomic scope" value="Eukaryota"/>
</dbReference>
<dbReference type="InterPro" id="IPR011333">
    <property type="entry name" value="SKP1/BTB/POZ_sf"/>
</dbReference>
<evidence type="ECO:0000256" key="1">
    <source>
        <dbReference type="ARBA" id="ARBA00004906"/>
    </source>
</evidence>
<dbReference type="Pfam" id="PF03000">
    <property type="entry name" value="NPH3"/>
    <property type="match status" value="2"/>
</dbReference>
<keyword evidence="4" id="KW-0175">Coiled coil</keyword>
<dbReference type="Pfam" id="PF00651">
    <property type="entry name" value="BTB"/>
    <property type="match status" value="1"/>
</dbReference>
<dbReference type="InterPro" id="IPR043454">
    <property type="entry name" value="NPH3/RPT2-like"/>
</dbReference>
<dbReference type="EMBL" id="EQ973777">
    <property type="protein sequence ID" value="EEF49813.1"/>
    <property type="molecule type" value="Genomic_DNA"/>
</dbReference>
<keyword evidence="8" id="KW-1185">Reference proteome</keyword>
<accession>B9RF42</accession>
<evidence type="ECO:0000256" key="3">
    <source>
        <dbReference type="PROSITE-ProRule" id="PRU00982"/>
    </source>
</evidence>
<name>B9RF42_RICCO</name>
<dbReference type="Proteomes" id="UP000008311">
    <property type="component" value="Unassembled WGS sequence"/>
</dbReference>
<dbReference type="InterPro" id="IPR000210">
    <property type="entry name" value="BTB/POZ_dom"/>
</dbReference>
<evidence type="ECO:0000313" key="7">
    <source>
        <dbReference type="EMBL" id="EEF49813.1"/>
    </source>
</evidence>
<evidence type="ECO:0000313" key="8">
    <source>
        <dbReference type="Proteomes" id="UP000008311"/>
    </source>
</evidence>
<organism evidence="7 8">
    <name type="scientific">Ricinus communis</name>
    <name type="common">Castor bean</name>
    <dbReference type="NCBI Taxonomy" id="3988"/>
    <lineage>
        <taxon>Eukaryota</taxon>
        <taxon>Viridiplantae</taxon>
        <taxon>Streptophyta</taxon>
        <taxon>Embryophyta</taxon>
        <taxon>Tracheophyta</taxon>
        <taxon>Spermatophyta</taxon>
        <taxon>Magnoliopsida</taxon>
        <taxon>eudicotyledons</taxon>
        <taxon>Gunneridae</taxon>
        <taxon>Pentapetalae</taxon>
        <taxon>rosids</taxon>
        <taxon>fabids</taxon>
        <taxon>Malpighiales</taxon>
        <taxon>Euphorbiaceae</taxon>
        <taxon>Acalyphoideae</taxon>
        <taxon>Acalypheae</taxon>
        <taxon>Ricinus</taxon>
    </lineage>
</organism>
<evidence type="ECO:0000259" key="6">
    <source>
        <dbReference type="PROSITE" id="PS51649"/>
    </source>
</evidence>
<evidence type="ECO:0000256" key="4">
    <source>
        <dbReference type="SAM" id="Coils"/>
    </source>
</evidence>
<feature type="domain" description="BTB" evidence="5">
    <location>
        <begin position="67"/>
        <end position="139"/>
    </location>
</feature>
<feature type="domain" description="NPH3" evidence="6">
    <location>
        <begin position="305"/>
        <end position="369"/>
    </location>
</feature>
<dbReference type="SMART" id="SM00225">
    <property type="entry name" value="BTB"/>
    <property type="match status" value="1"/>
</dbReference>
<proteinExistence type="inferred from homology"/>
<sequence length="440" mass="50362">MKSKFLSSRQDKATMGRRCVDGENATGSSVTGAKQNKCILFPAKVSLVAEAFERRNQNWIVHAKVASDLTIQIGDSVFQLHKLPMVSRSGFLNRLVFQRRSYGEKNNVPKIQIDNFPGGAEIFEIVVKFCYGWNVDLTAANIAPAYCAAHFLEMSDDLEQGNLISKTETFLSFILLSSWKDIFQIFKSCEAISSWAKKLHILKRCSEAIAWKASIDQKDLTSTDDALNFNSQENNAENLQHGCISENWWFDDVSFLRIDQFLEVIECIKRKGIRSELVGSCIAHWTEKWLSQIPFGQHNLPKHLTHQLLRVTAESLIKAHPTLTEEERTSICRAMDYHKLSKEARHHAMKNERLPLYFSMRIILLEQVNVTKSMTGNGSNYRRTRTQTIIRVSKGLDQGCLTSRKEIKMMKQEVENMKVQLNALQMCKMQLQRQVKGCTF</sequence>
<dbReference type="UniPathway" id="UPA00143"/>
<dbReference type="GO" id="GO:0016567">
    <property type="term" value="P:protein ubiquitination"/>
    <property type="evidence" value="ECO:0007669"/>
    <property type="project" value="UniProtKB-UniPathway"/>
</dbReference>
<dbReference type="STRING" id="3988.B9RF42"/>
<dbReference type="AlphaFoldDB" id="B9RF42"/>
<reference evidence="8" key="1">
    <citation type="journal article" date="2010" name="Nat. Biotechnol.">
        <title>Draft genome sequence of the oilseed species Ricinus communis.</title>
        <authorList>
            <person name="Chan A.P."/>
            <person name="Crabtree J."/>
            <person name="Zhao Q."/>
            <person name="Lorenzi H."/>
            <person name="Orvis J."/>
            <person name="Puiu D."/>
            <person name="Melake-Berhan A."/>
            <person name="Jones K.M."/>
            <person name="Redman J."/>
            <person name="Chen G."/>
            <person name="Cahoon E.B."/>
            <person name="Gedil M."/>
            <person name="Stanke M."/>
            <person name="Haas B.J."/>
            <person name="Wortman J.R."/>
            <person name="Fraser-Liggett C.M."/>
            <person name="Ravel J."/>
            <person name="Rabinowicz P.D."/>
        </authorList>
    </citation>
    <scope>NUCLEOTIDE SEQUENCE [LARGE SCALE GENOMIC DNA]</scope>
    <source>
        <strain evidence="8">cv. Hale</strain>
    </source>
</reference>
<comment type="pathway">
    <text evidence="1">Protein modification; protein ubiquitination.</text>
</comment>
<gene>
    <name evidence="7" type="ORF">RCOM_1431210</name>
</gene>
<dbReference type="InParanoid" id="B9RF42"/>
<dbReference type="PROSITE" id="PS50097">
    <property type="entry name" value="BTB"/>
    <property type="match status" value="1"/>
</dbReference>
<dbReference type="Gene3D" id="3.30.710.10">
    <property type="entry name" value="Potassium Channel Kv1.1, Chain A"/>
    <property type="match status" value="1"/>
</dbReference>
<dbReference type="PROSITE" id="PS51649">
    <property type="entry name" value="NPH3"/>
    <property type="match status" value="1"/>
</dbReference>
<keyword evidence="2" id="KW-0833">Ubl conjugation pathway</keyword>
<evidence type="ECO:0000259" key="5">
    <source>
        <dbReference type="PROSITE" id="PS50097"/>
    </source>
</evidence>
<dbReference type="SUPFAM" id="SSF54695">
    <property type="entry name" value="POZ domain"/>
    <property type="match status" value="1"/>
</dbReference>
<comment type="similarity">
    <text evidence="3">Belongs to the NPH3 family.</text>
</comment>
<dbReference type="PANTHER" id="PTHR32370">
    <property type="entry name" value="OS12G0117600 PROTEIN"/>
    <property type="match status" value="1"/>
</dbReference>
<dbReference type="InterPro" id="IPR027356">
    <property type="entry name" value="NPH3_dom"/>
</dbReference>
<feature type="coiled-coil region" evidence="4">
    <location>
        <begin position="407"/>
        <end position="434"/>
    </location>
</feature>
<protein>
    <submittedName>
        <fullName evidence="7">Protein binding protein, putative</fullName>
    </submittedName>
</protein>